<protein>
    <submittedName>
        <fullName evidence="1">Uncharacterized protein</fullName>
    </submittedName>
</protein>
<accession>A0A2M7V7F2</accession>
<evidence type="ECO:0000313" key="2">
    <source>
        <dbReference type="Proteomes" id="UP000228568"/>
    </source>
</evidence>
<organism evidence="1 2">
    <name type="scientific">Candidatus Magasanikbacteria bacterium CG_4_10_14_0_2_um_filter_37_12</name>
    <dbReference type="NCBI Taxonomy" id="1974637"/>
    <lineage>
        <taxon>Bacteria</taxon>
        <taxon>Candidatus Magasanikiibacteriota</taxon>
    </lineage>
</organism>
<dbReference type="EMBL" id="PFPK01000036">
    <property type="protein sequence ID" value="PIZ94655.1"/>
    <property type="molecule type" value="Genomic_DNA"/>
</dbReference>
<sequence>MQFRDENKKHHNQLLEGLKLMRECPMCKNEYKIERFSVLDEYHGAHLVHIVCPKCANSILALVTISQFGMSSVGMATDLSAEDAKKIFQLDAITDDDVLDFHTMLKNIQTHIFVSKKVFPPSSEHPVRS</sequence>
<dbReference type="AlphaFoldDB" id="A0A2M7V7F2"/>
<proteinExistence type="predicted"/>
<comment type="caution">
    <text evidence="1">The sequence shown here is derived from an EMBL/GenBank/DDBJ whole genome shotgun (WGS) entry which is preliminary data.</text>
</comment>
<dbReference type="Proteomes" id="UP000228568">
    <property type="component" value="Unassembled WGS sequence"/>
</dbReference>
<name>A0A2M7V7F2_9BACT</name>
<reference evidence="2" key="1">
    <citation type="submission" date="2017-09" db="EMBL/GenBank/DDBJ databases">
        <title>Depth-based differentiation of microbial function through sediment-hosted aquifers and enrichment of novel symbionts in the deep terrestrial subsurface.</title>
        <authorList>
            <person name="Probst A.J."/>
            <person name="Ladd B."/>
            <person name="Jarett J.K."/>
            <person name="Geller-Mcgrath D.E."/>
            <person name="Sieber C.M.K."/>
            <person name="Emerson J.B."/>
            <person name="Anantharaman K."/>
            <person name="Thomas B.C."/>
            <person name="Malmstrom R."/>
            <person name="Stieglmeier M."/>
            <person name="Klingl A."/>
            <person name="Woyke T."/>
            <person name="Ryan C.M."/>
            <person name="Banfield J.F."/>
        </authorList>
    </citation>
    <scope>NUCLEOTIDE SEQUENCE [LARGE SCALE GENOMIC DNA]</scope>
</reference>
<gene>
    <name evidence="1" type="ORF">COX81_02945</name>
</gene>
<evidence type="ECO:0000313" key="1">
    <source>
        <dbReference type="EMBL" id="PIZ94655.1"/>
    </source>
</evidence>